<keyword evidence="2" id="KW-1185">Reference proteome</keyword>
<evidence type="ECO:0000313" key="1">
    <source>
        <dbReference type="EMBL" id="ABW28810.1"/>
    </source>
</evidence>
<proteinExistence type="predicted"/>
<evidence type="ECO:0000313" key="2">
    <source>
        <dbReference type="Proteomes" id="UP000000268"/>
    </source>
</evidence>
<dbReference type="Proteomes" id="UP000000268">
    <property type="component" value="Chromosome"/>
</dbReference>
<dbReference type="KEGG" id="amr:AM1_3824"/>
<reference evidence="1 2" key="1">
    <citation type="journal article" date="2008" name="Proc. Natl. Acad. Sci. U.S.A.">
        <title>Niche adaptation and genome expansion in the chlorophyll d-producing cyanobacterium Acaryochloris marina.</title>
        <authorList>
            <person name="Swingley W.D."/>
            <person name="Chen M."/>
            <person name="Cheung P.C."/>
            <person name="Conrad A.L."/>
            <person name="Dejesa L.C."/>
            <person name="Hao J."/>
            <person name="Honchak B.M."/>
            <person name="Karbach L.E."/>
            <person name="Kurdoglu A."/>
            <person name="Lahiri S."/>
            <person name="Mastrian S.D."/>
            <person name="Miyashita H."/>
            <person name="Page L."/>
            <person name="Ramakrishna P."/>
            <person name="Satoh S."/>
            <person name="Sattley W.M."/>
            <person name="Shimada Y."/>
            <person name="Taylor H.L."/>
            <person name="Tomo T."/>
            <person name="Tsuchiya T."/>
            <person name="Wang Z.T."/>
            <person name="Raymond J."/>
            <person name="Mimuro M."/>
            <person name="Blankenship R.E."/>
            <person name="Touchman J.W."/>
        </authorList>
    </citation>
    <scope>NUCLEOTIDE SEQUENCE [LARGE SCALE GENOMIC DNA]</scope>
    <source>
        <strain evidence="2">MBIC 11017</strain>
    </source>
</reference>
<sequence length="106" mass="11929">MKKLHLAISTDDIAATVQDYSHRLLAQPCVVVDGEYALWRTETLNISVCKDVSIQKGTVRHLGWEESTATEFTAEVDTNGITWEHFTAGQQAEEINELWPSANYHP</sequence>
<dbReference type="AlphaFoldDB" id="B0C6X1"/>
<organism evidence="1 2">
    <name type="scientific">Acaryochloris marina (strain MBIC 11017)</name>
    <dbReference type="NCBI Taxonomy" id="329726"/>
    <lineage>
        <taxon>Bacteria</taxon>
        <taxon>Bacillati</taxon>
        <taxon>Cyanobacteriota</taxon>
        <taxon>Cyanophyceae</taxon>
        <taxon>Acaryochloridales</taxon>
        <taxon>Acaryochloridaceae</taxon>
        <taxon>Acaryochloris</taxon>
    </lineage>
</organism>
<dbReference type="OrthoDB" id="9789608at2"/>
<dbReference type="RefSeq" id="WP_012164183.1">
    <property type="nucleotide sequence ID" value="NC_009925.1"/>
</dbReference>
<name>B0C6X1_ACAM1</name>
<gene>
    <name evidence="1" type="ordered locus">AM1_3824</name>
</gene>
<accession>B0C6X1</accession>
<dbReference type="EMBL" id="CP000828">
    <property type="protein sequence ID" value="ABW28810.1"/>
    <property type="molecule type" value="Genomic_DNA"/>
</dbReference>
<dbReference type="HOGENOM" id="CLU_148731_0_0_3"/>
<protein>
    <submittedName>
        <fullName evidence="1">Uncharacterized protein</fullName>
    </submittedName>
</protein>
<dbReference type="eggNOG" id="COG0346">
    <property type="taxonomic scope" value="Bacteria"/>
</dbReference>